<dbReference type="PANTHER" id="PTHR33728:SF3">
    <property type="entry name" value="MULTIDRUG RESISTANCE PROTEIN"/>
    <property type="match status" value="1"/>
</dbReference>
<dbReference type="EMBL" id="SDRB02001392">
    <property type="protein sequence ID" value="THG21442.1"/>
    <property type="molecule type" value="Genomic_DNA"/>
</dbReference>
<accession>A0A4S4EXJ3</accession>
<evidence type="ECO:0000259" key="3">
    <source>
        <dbReference type="Pfam" id="PF10536"/>
    </source>
</evidence>
<feature type="domain" description="Aminotransferase-like plant mobile" evidence="3">
    <location>
        <begin position="33"/>
        <end position="87"/>
    </location>
</feature>
<keyword evidence="2" id="KW-0812">Transmembrane</keyword>
<dbReference type="Pfam" id="PF10536">
    <property type="entry name" value="PMD"/>
    <property type="match status" value="1"/>
</dbReference>
<sequence>MTARDWYDELPAGVRDIVDGADLGLFSSGLTRVTASRPLLGALMERWCDTTNSFHFSSAGETTMTPYDFTLITGLGIGGDPIPLDLHMGEWDAAWAARLGAQPPILRADFEHSLEFLEPKDVYQGKRGRGSWRRLAGHQGKLPAPCRPSVATAGKPTMHCRPSMCHCRPSMAALGFLLWVYAYFLTLVPELVEEIPAIVPFSWIGSGLSEPVLGDDGDETRDEAKAVSRQSESSDDGDGDAGLGSAGTRLERLRRALVQFQTAVPMNFQSFLALWLASARMTELIEHLRVKAKGLEVLLRNSLELYKDLKQIKVMDEFGSERSKTWNIYTSSDPSPSQTGVDREAPWQNFGTSMNAISFGFVATAILISMFLIMAIFEHLFRPSNPFSSPHQDGTSGSLETRPMEKLRNPQAVSTSYSSSFSVLMPGQHYPTCIAQPAPLPCPREGVYWPCHEHNITLP</sequence>
<evidence type="ECO:0000256" key="1">
    <source>
        <dbReference type="SAM" id="MobiDB-lite"/>
    </source>
</evidence>
<protein>
    <recommendedName>
        <fullName evidence="3">Aminotransferase-like plant mobile domain-containing protein</fullName>
    </recommendedName>
</protein>
<evidence type="ECO:0000313" key="5">
    <source>
        <dbReference type="Proteomes" id="UP000306102"/>
    </source>
</evidence>
<dbReference type="Proteomes" id="UP000306102">
    <property type="component" value="Unassembled WGS sequence"/>
</dbReference>
<keyword evidence="2" id="KW-1133">Transmembrane helix</keyword>
<feature type="compositionally biased region" description="Polar residues" evidence="1">
    <location>
        <begin position="387"/>
        <end position="399"/>
    </location>
</feature>
<dbReference type="InterPro" id="IPR019557">
    <property type="entry name" value="AminoTfrase-like_pln_mobile"/>
</dbReference>
<name>A0A4S4EXJ3_CAMSN</name>
<evidence type="ECO:0000256" key="2">
    <source>
        <dbReference type="SAM" id="Phobius"/>
    </source>
</evidence>
<organism evidence="4 5">
    <name type="scientific">Camellia sinensis var. sinensis</name>
    <name type="common">China tea</name>
    <dbReference type="NCBI Taxonomy" id="542762"/>
    <lineage>
        <taxon>Eukaryota</taxon>
        <taxon>Viridiplantae</taxon>
        <taxon>Streptophyta</taxon>
        <taxon>Embryophyta</taxon>
        <taxon>Tracheophyta</taxon>
        <taxon>Spermatophyta</taxon>
        <taxon>Magnoliopsida</taxon>
        <taxon>eudicotyledons</taxon>
        <taxon>Gunneridae</taxon>
        <taxon>Pentapetalae</taxon>
        <taxon>asterids</taxon>
        <taxon>Ericales</taxon>
        <taxon>Theaceae</taxon>
        <taxon>Camellia</taxon>
    </lineage>
</organism>
<proteinExistence type="predicted"/>
<keyword evidence="2" id="KW-0472">Membrane</keyword>
<keyword evidence="5" id="KW-1185">Reference proteome</keyword>
<feature type="region of interest" description="Disordered" evidence="1">
    <location>
        <begin position="214"/>
        <end position="245"/>
    </location>
</feature>
<reference evidence="4 5" key="1">
    <citation type="journal article" date="2018" name="Proc. Natl. Acad. Sci. U.S.A.">
        <title>Draft genome sequence of Camellia sinensis var. sinensis provides insights into the evolution of the tea genome and tea quality.</title>
        <authorList>
            <person name="Wei C."/>
            <person name="Yang H."/>
            <person name="Wang S."/>
            <person name="Zhao J."/>
            <person name="Liu C."/>
            <person name="Gao L."/>
            <person name="Xia E."/>
            <person name="Lu Y."/>
            <person name="Tai Y."/>
            <person name="She G."/>
            <person name="Sun J."/>
            <person name="Cao H."/>
            <person name="Tong W."/>
            <person name="Gao Q."/>
            <person name="Li Y."/>
            <person name="Deng W."/>
            <person name="Jiang X."/>
            <person name="Wang W."/>
            <person name="Chen Q."/>
            <person name="Zhang S."/>
            <person name="Li H."/>
            <person name="Wu J."/>
            <person name="Wang P."/>
            <person name="Li P."/>
            <person name="Shi C."/>
            <person name="Zheng F."/>
            <person name="Jian J."/>
            <person name="Huang B."/>
            <person name="Shan D."/>
            <person name="Shi M."/>
            <person name="Fang C."/>
            <person name="Yue Y."/>
            <person name="Li F."/>
            <person name="Li D."/>
            <person name="Wei S."/>
            <person name="Han B."/>
            <person name="Jiang C."/>
            <person name="Yin Y."/>
            <person name="Xia T."/>
            <person name="Zhang Z."/>
            <person name="Bennetzen J.L."/>
            <person name="Zhao S."/>
            <person name="Wan X."/>
        </authorList>
    </citation>
    <scope>NUCLEOTIDE SEQUENCE [LARGE SCALE GENOMIC DNA]</scope>
    <source>
        <strain evidence="5">cv. Shuchazao</strain>
        <tissue evidence="4">Leaf</tissue>
    </source>
</reference>
<comment type="caution">
    <text evidence="4">The sequence shown here is derived from an EMBL/GenBank/DDBJ whole genome shotgun (WGS) entry which is preliminary data.</text>
</comment>
<feature type="transmembrane region" description="Helical" evidence="2">
    <location>
        <begin position="356"/>
        <end position="377"/>
    </location>
</feature>
<dbReference type="PANTHER" id="PTHR33728">
    <property type="entry name" value="CTTNBP 2 AMINO-TERMINAL-LIKE PROTEIN"/>
    <property type="match status" value="1"/>
</dbReference>
<feature type="region of interest" description="Disordered" evidence="1">
    <location>
        <begin position="387"/>
        <end position="410"/>
    </location>
</feature>
<evidence type="ECO:0000313" key="4">
    <source>
        <dbReference type="EMBL" id="THG21442.1"/>
    </source>
</evidence>
<dbReference type="AlphaFoldDB" id="A0A4S4EXJ3"/>
<gene>
    <name evidence="4" type="ORF">TEA_001060</name>
</gene>